<evidence type="ECO:0000256" key="3">
    <source>
        <dbReference type="ARBA" id="ARBA00022452"/>
    </source>
</evidence>
<keyword evidence="7 8" id="KW-0998">Cell outer membrane</keyword>
<keyword evidence="13" id="KW-1185">Reference proteome</keyword>
<dbReference type="Gene3D" id="2.40.170.20">
    <property type="entry name" value="TonB-dependent receptor, beta-barrel domain"/>
    <property type="match status" value="1"/>
</dbReference>
<keyword evidence="4 8" id="KW-0812">Transmembrane</keyword>
<dbReference type="GO" id="GO:0009279">
    <property type="term" value="C:cell outer membrane"/>
    <property type="evidence" value="ECO:0007669"/>
    <property type="project" value="UniProtKB-SubCell"/>
</dbReference>
<dbReference type="Pfam" id="PF07715">
    <property type="entry name" value="Plug"/>
    <property type="match status" value="1"/>
</dbReference>
<proteinExistence type="inferred from homology"/>
<name>A0A7K1U6E9_9BACT</name>
<evidence type="ECO:0000256" key="6">
    <source>
        <dbReference type="ARBA" id="ARBA00023136"/>
    </source>
</evidence>
<sequence length="1087" mass="117186">MQTQVKDRHVSYGESIVPPAKLFFLFLINLLMAANVFGQAGEVATGKVADEKGQPLPGVSVQVKGTTKGTSTAPDGTFSITVPEKNAVLVFSYVGYKRTEARATSQLQIRLEAGESALNEVVVVGYGTQKKGNILGAVATLDATNLIEKPLGRVEQALIGQMPGVQVRQQTGMPGQGLSILVRGSGSITAGSEPLYVIDGFPLDVVSNNGSGGFSGSPLNNINPNDIESVQVLKDAAAGAIYGSRAANGVVIITTKRGRSGKAKINFNAYTGFSKISKKLDVLSAGEWVAMATEVANTNWVNSGTGRTASQSNAERRAILGLANGVYNTSYMPDERWSQPGHPGLTYLDWQDEIYRTAPFGNYEVSASGGTDNVHYFFSGNHLSQTGTVIGSEYKNYGARANIEANVGKRVRVGINIAPTYSENNAPDAEGKDNQIMKAAQMSPVVEANAGNLTGSGNYATYTWSSPRLISPVAYLNSVTSLVKTTRLLNSMFAEYEVIPGLRIKSTINFDNVDQSTKRYIPDGVVVGAATERLTNPGKNASGSYGGFKKQNFVNENTISYDRVIAKDHTISAIGGVSYNWVHNETYTINTAGGYANGTIETLNNAIPNSAGVTVTGNTTESNNTLFSYFGRLQYDYRGKYLLSATLRRDASSRFGSANRWGTFPSASIGWRVSEEPFLKDVIFIDDLKVRLSWGKSGNNNIGNYSSIPTLTSSGYSFGGNTPVAANGQVVAGLANPYLKWETSNTWNAGLDGSFLKNRINITIDVYRKKNTDLLLNLPVLAASGFSTSLQNIGSVQNQGLELGLNTVTLSKKDFQWTTTANIAFNNNKVLSLGPDGAPIEISSAYSGSNAPFLLQIGKPMFSYYVTRTEGILTEADIADEKVAKLAKQTVGDAKYYDKDNNGIINANDRVIYGQPTPKYTWGLNNNFRYKDFDLGIQIYGQHGGSILSYFGRAIDFSGSTTANVLGIWRDRWTPENQNYNAPRGKFGSSYTVPYVTSDWVYSSDFWRIQNITLGYNLKGILKTKAISGARITASLQNWFSHDKYKGGVNPEAQNTNTSGNSSYALPGDYGAVPLSKTATVGLNLTF</sequence>
<evidence type="ECO:0000256" key="9">
    <source>
        <dbReference type="RuleBase" id="RU003357"/>
    </source>
</evidence>
<feature type="domain" description="TonB-dependent receptor plug" evidence="11">
    <location>
        <begin position="133"/>
        <end position="250"/>
    </location>
</feature>
<evidence type="ECO:0000259" key="11">
    <source>
        <dbReference type="Pfam" id="PF07715"/>
    </source>
</evidence>
<dbReference type="InterPro" id="IPR023996">
    <property type="entry name" value="TonB-dep_OMP_SusC/RagA"/>
</dbReference>
<dbReference type="Pfam" id="PF13715">
    <property type="entry name" value="CarbopepD_reg_2"/>
    <property type="match status" value="1"/>
</dbReference>
<dbReference type="Pfam" id="PF00593">
    <property type="entry name" value="TonB_dep_Rec_b-barrel"/>
    <property type="match status" value="1"/>
</dbReference>
<dbReference type="NCBIfam" id="TIGR04056">
    <property type="entry name" value="OMP_RagA_SusC"/>
    <property type="match status" value="1"/>
</dbReference>
<gene>
    <name evidence="12" type="ORF">GO493_16840</name>
</gene>
<dbReference type="InterPro" id="IPR012910">
    <property type="entry name" value="Plug_dom"/>
</dbReference>
<dbReference type="SUPFAM" id="SSF49464">
    <property type="entry name" value="Carboxypeptidase regulatory domain-like"/>
    <property type="match status" value="1"/>
</dbReference>
<keyword evidence="3 8" id="KW-1134">Transmembrane beta strand</keyword>
<comment type="caution">
    <text evidence="12">The sequence shown here is derived from an EMBL/GenBank/DDBJ whole genome shotgun (WGS) entry which is preliminary data.</text>
</comment>
<keyword evidence="6 8" id="KW-0472">Membrane</keyword>
<evidence type="ECO:0000256" key="4">
    <source>
        <dbReference type="ARBA" id="ARBA00022692"/>
    </source>
</evidence>
<dbReference type="InterPro" id="IPR039426">
    <property type="entry name" value="TonB-dep_rcpt-like"/>
</dbReference>
<evidence type="ECO:0000313" key="13">
    <source>
        <dbReference type="Proteomes" id="UP000461730"/>
    </source>
</evidence>
<dbReference type="InterPro" id="IPR036942">
    <property type="entry name" value="Beta-barrel_TonB_sf"/>
</dbReference>
<evidence type="ECO:0000256" key="5">
    <source>
        <dbReference type="ARBA" id="ARBA00023077"/>
    </source>
</evidence>
<protein>
    <submittedName>
        <fullName evidence="12">SusC/RagA family TonB-linked outer membrane protein</fullName>
    </submittedName>
</protein>
<evidence type="ECO:0000256" key="2">
    <source>
        <dbReference type="ARBA" id="ARBA00022448"/>
    </source>
</evidence>
<dbReference type="EMBL" id="WRXN01000007">
    <property type="protein sequence ID" value="MVT09941.1"/>
    <property type="molecule type" value="Genomic_DNA"/>
</dbReference>
<dbReference type="InterPro" id="IPR023997">
    <property type="entry name" value="TonB-dep_OMP_SusC/RagA_CS"/>
</dbReference>
<dbReference type="InterPro" id="IPR008969">
    <property type="entry name" value="CarboxyPept-like_regulatory"/>
</dbReference>
<dbReference type="PROSITE" id="PS52016">
    <property type="entry name" value="TONB_DEPENDENT_REC_3"/>
    <property type="match status" value="1"/>
</dbReference>
<evidence type="ECO:0000256" key="7">
    <source>
        <dbReference type="ARBA" id="ARBA00023237"/>
    </source>
</evidence>
<dbReference type="Proteomes" id="UP000461730">
    <property type="component" value="Unassembled WGS sequence"/>
</dbReference>
<reference evidence="12 13" key="1">
    <citation type="submission" date="2019-12" db="EMBL/GenBank/DDBJ databases">
        <title>Chitinophaga sp. strain ysch24 (GDMCC 1.1355), whole genome shotgun sequence.</title>
        <authorList>
            <person name="Zhang X."/>
        </authorList>
    </citation>
    <scope>NUCLEOTIDE SEQUENCE [LARGE SCALE GENOMIC DNA]</scope>
    <source>
        <strain evidence="13">ysch24</strain>
    </source>
</reference>
<evidence type="ECO:0000313" key="12">
    <source>
        <dbReference type="EMBL" id="MVT09941.1"/>
    </source>
</evidence>
<dbReference type="NCBIfam" id="TIGR04057">
    <property type="entry name" value="SusC_RagA_signa"/>
    <property type="match status" value="1"/>
</dbReference>
<dbReference type="RefSeq" id="WP_157307390.1">
    <property type="nucleotide sequence ID" value="NZ_WRXN01000007.1"/>
</dbReference>
<evidence type="ECO:0000259" key="10">
    <source>
        <dbReference type="Pfam" id="PF00593"/>
    </source>
</evidence>
<dbReference type="AlphaFoldDB" id="A0A7K1U6E9"/>
<dbReference type="SUPFAM" id="SSF56935">
    <property type="entry name" value="Porins"/>
    <property type="match status" value="1"/>
</dbReference>
<comment type="similarity">
    <text evidence="8 9">Belongs to the TonB-dependent receptor family.</text>
</comment>
<keyword evidence="5 9" id="KW-0798">TonB box</keyword>
<dbReference type="Gene3D" id="2.170.130.10">
    <property type="entry name" value="TonB-dependent receptor, plug domain"/>
    <property type="match status" value="1"/>
</dbReference>
<evidence type="ECO:0000256" key="1">
    <source>
        <dbReference type="ARBA" id="ARBA00004571"/>
    </source>
</evidence>
<comment type="subcellular location">
    <subcellularLocation>
        <location evidence="1 8">Cell outer membrane</location>
        <topology evidence="1 8">Multi-pass membrane protein</topology>
    </subcellularLocation>
</comment>
<keyword evidence="2 8" id="KW-0813">Transport</keyword>
<dbReference type="InterPro" id="IPR000531">
    <property type="entry name" value="Beta-barrel_TonB"/>
</dbReference>
<evidence type="ECO:0000256" key="8">
    <source>
        <dbReference type="PROSITE-ProRule" id="PRU01360"/>
    </source>
</evidence>
<dbReference type="Gene3D" id="2.60.40.1120">
    <property type="entry name" value="Carboxypeptidase-like, regulatory domain"/>
    <property type="match status" value="1"/>
</dbReference>
<accession>A0A7K1U6E9</accession>
<feature type="domain" description="TonB-dependent receptor-like beta-barrel" evidence="10">
    <location>
        <begin position="540"/>
        <end position="1038"/>
    </location>
</feature>
<organism evidence="12 13">
    <name type="scientific">Chitinophaga tropicalis</name>
    <dbReference type="NCBI Taxonomy" id="2683588"/>
    <lineage>
        <taxon>Bacteria</taxon>
        <taxon>Pseudomonadati</taxon>
        <taxon>Bacteroidota</taxon>
        <taxon>Chitinophagia</taxon>
        <taxon>Chitinophagales</taxon>
        <taxon>Chitinophagaceae</taxon>
        <taxon>Chitinophaga</taxon>
    </lineage>
</organism>
<dbReference type="InterPro" id="IPR037066">
    <property type="entry name" value="Plug_dom_sf"/>
</dbReference>